<comment type="caution">
    <text evidence="1">The sequence shown here is derived from an EMBL/GenBank/DDBJ whole genome shotgun (WGS) entry which is preliminary data.</text>
</comment>
<organism evidence="1 2">
    <name type="scientific">Caenorhabditis angaria</name>
    <dbReference type="NCBI Taxonomy" id="860376"/>
    <lineage>
        <taxon>Eukaryota</taxon>
        <taxon>Metazoa</taxon>
        <taxon>Ecdysozoa</taxon>
        <taxon>Nematoda</taxon>
        <taxon>Chromadorea</taxon>
        <taxon>Rhabditida</taxon>
        <taxon>Rhabditina</taxon>
        <taxon>Rhabditomorpha</taxon>
        <taxon>Rhabditoidea</taxon>
        <taxon>Rhabditidae</taxon>
        <taxon>Peloderinae</taxon>
        <taxon>Caenorhabditis</taxon>
    </lineage>
</organism>
<sequence length="88" mass="10443">MLKKGTFLYFYEDLDENSQIPRHIWAIENHVMLCKWVKSGNLENQYQITNRYTIWKSSDLERYRILDISPESYEQAGLTGLVTIGNVR</sequence>
<protein>
    <submittedName>
        <fullName evidence="1">Uncharacterized protein</fullName>
    </submittedName>
</protein>
<accession>A0A9P1MWK7</accession>
<keyword evidence="2" id="KW-1185">Reference proteome</keyword>
<evidence type="ECO:0000313" key="1">
    <source>
        <dbReference type="EMBL" id="CAI5439478.1"/>
    </source>
</evidence>
<proteinExistence type="predicted"/>
<name>A0A9P1MWK7_9PELO</name>
<reference evidence="1" key="1">
    <citation type="submission" date="2022-11" db="EMBL/GenBank/DDBJ databases">
        <authorList>
            <person name="Kikuchi T."/>
        </authorList>
    </citation>
    <scope>NUCLEOTIDE SEQUENCE</scope>
    <source>
        <strain evidence="1">PS1010</strain>
    </source>
</reference>
<evidence type="ECO:0000313" key="2">
    <source>
        <dbReference type="Proteomes" id="UP001152747"/>
    </source>
</evidence>
<dbReference type="Proteomes" id="UP001152747">
    <property type="component" value="Unassembled WGS sequence"/>
</dbReference>
<gene>
    <name evidence="1" type="ORF">CAMP_LOCUS2115</name>
</gene>
<dbReference type="AlphaFoldDB" id="A0A9P1MWK7"/>
<dbReference type="EMBL" id="CANHGI010000001">
    <property type="protein sequence ID" value="CAI5439478.1"/>
    <property type="molecule type" value="Genomic_DNA"/>
</dbReference>